<dbReference type="AlphaFoldDB" id="A0A521EPM8"/>
<dbReference type="PANTHER" id="PTHR12526:SF595">
    <property type="entry name" value="BLL5217 PROTEIN"/>
    <property type="match status" value="1"/>
</dbReference>
<sequence length="367" mass="40034">MKRLRIAVIAHLRHPIARPFAGGMEAHSWHLVRGLQARGHEVTLFAAGDSDPSLPLRPVLPRHYDADYPWHDFRGTELLNAALTHWHGSMMQDILSGGFDIVHNNGLHPLPLHTAARNRLAMLTSLHVPAFHSLQKAVRECIAPWSHVTACTARHLASYWSEPPPQAHIVANGIDLADWPFRPHGNGEAVWAGRITPNKGTHLAIAAARRTGMALTLFGAIEDWGYFRDHIRPVLKGPVRYGGHLTSRDLAAQIGKGSVALFTPLWDEPFGLAAIEAMACGLPVAAIRNGAVPEVIGAAGCYVAADETALATSIDSAVTIPRLVPRARVERLFTLDRMLRNYEALYQCAIDGQGSWSRSNADLSSAL</sequence>
<dbReference type="SUPFAM" id="SSF53756">
    <property type="entry name" value="UDP-Glycosyltransferase/glycogen phosphorylase"/>
    <property type="match status" value="1"/>
</dbReference>
<gene>
    <name evidence="2" type="ORF">SAMN06265221_11481</name>
</gene>
<keyword evidence="2" id="KW-0808">Transferase</keyword>
<name>A0A521EPM8_9RHOB</name>
<feature type="domain" description="Glycosyltransferase subfamily 4-like N-terminal" evidence="1">
    <location>
        <begin position="22"/>
        <end position="177"/>
    </location>
</feature>
<dbReference type="EMBL" id="FXTK01000014">
    <property type="protein sequence ID" value="SMO85873.1"/>
    <property type="molecule type" value="Genomic_DNA"/>
</dbReference>
<evidence type="ECO:0000259" key="1">
    <source>
        <dbReference type="Pfam" id="PF13439"/>
    </source>
</evidence>
<dbReference type="Pfam" id="PF13692">
    <property type="entry name" value="Glyco_trans_1_4"/>
    <property type="match status" value="1"/>
</dbReference>
<organism evidence="2 3">
    <name type="scientific">Paracoccus laeviglucosivorans</name>
    <dbReference type="NCBI Taxonomy" id="1197861"/>
    <lineage>
        <taxon>Bacteria</taxon>
        <taxon>Pseudomonadati</taxon>
        <taxon>Pseudomonadota</taxon>
        <taxon>Alphaproteobacteria</taxon>
        <taxon>Rhodobacterales</taxon>
        <taxon>Paracoccaceae</taxon>
        <taxon>Paracoccus</taxon>
    </lineage>
</organism>
<reference evidence="2 3" key="1">
    <citation type="submission" date="2017-05" db="EMBL/GenBank/DDBJ databases">
        <authorList>
            <person name="Varghese N."/>
            <person name="Submissions S."/>
        </authorList>
    </citation>
    <scope>NUCLEOTIDE SEQUENCE [LARGE SCALE GENOMIC DNA]</scope>
    <source>
        <strain evidence="2 3">DSM 100094</strain>
    </source>
</reference>
<accession>A0A521EPM8</accession>
<proteinExistence type="predicted"/>
<keyword evidence="3" id="KW-1185">Reference proteome</keyword>
<evidence type="ECO:0000313" key="3">
    <source>
        <dbReference type="Proteomes" id="UP000319014"/>
    </source>
</evidence>
<dbReference type="PANTHER" id="PTHR12526">
    <property type="entry name" value="GLYCOSYLTRANSFERASE"/>
    <property type="match status" value="1"/>
</dbReference>
<dbReference type="Gene3D" id="3.40.50.2000">
    <property type="entry name" value="Glycogen Phosphorylase B"/>
    <property type="match status" value="2"/>
</dbReference>
<protein>
    <submittedName>
        <fullName evidence="2">Glycosyltransferase involved in cell wall bisynthesis</fullName>
    </submittedName>
</protein>
<dbReference type="InterPro" id="IPR028098">
    <property type="entry name" value="Glyco_trans_4-like_N"/>
</dbReference>
<dbReference type="Pfam" id="PF13439">
    <property type="entry name" value="Glyco_transf_4"/>
    <property type="match status" value="1"/>
</dbReference>
<evidence type="ECO:0000313" key="2">
    <source>
        <dbReference type="EMBL" id="SMO85873.1"/>
    </source>
</evidence>
<dbReference type="GO" id="GO:0016757">
    <property type="term" value="F:glycosyltransferase activity"/>
    <property type="evidence" value="ECO:0007669"/>
    <property type="project" value="UniProtKB-ARBA"/>
</dbReference>
<dbReference type="RefSeq" id="WP_221930435.1">
    <property type="nucleotide sequence ID" value="NZ_FXTK01000014.1"/>
</dbReference>
<dbReference type="Proteomes" id="UP000319014">
    <property type="component" value="Unassembled WGS sequence"/>
</dbReference>